<name>A0ABX1SKG8_9PSEU</name>
<evidence type="ECO:0000313" key="3">
    <source>
        <dbReference type="EMBL" id="NMI00999.1"/>
    </source>
</evidence>
<organism evidence="3 4">
    <name type="scientific">Pseudonocardia acidicola</name>
    <dbReference type="NCBI Taxonomy" id="2724939"/>
    <lineage>
        <taxon>Bacteria</taxon>
        <taxon>Bacillati</taxon>
        <taxon>Actinomycetota</taxon>
        <taxon>Actinomycetes</taxon>
        <taxon>Pseudonocardiales</taxon>
        <taxon>Pseudonocardiaceae</taxon>
        <taxon>Pseudonocardia</taxon>
    </lineage>
</organism>
<feature type="domain" description="Stress-response A/B barrel" evidence="2">
    <location>
        <begin position="2"/>
        <end position="94"/>
    </location>
</feature>
<protein>
    <submittedName>
        <fullName evidence="3">Dabb family protein</fullName>
    </submittedName>
</protein>
<evidence type="ECO:0000256" key="1">
    <source>
        <dbReference type="ARBA" id="ARBA00011738"/>
    </source>
</evidence>
<dbReference type="PANTHER" id="PTHR33178:SF10">
    <property type="entry name" value="STRESS-RESPONSE A_B BARREL DOMAIN-CONTAINING PROTEIN"/>
    <property type="match status" value="1"/>
</dbReference>
<dbReference type="RefSeq" id="WP_169384462.1">
    <property type="nucleotide sequence ID" value="NZ_JAAXLA010000070.1"/>
</dbReference>
<keyword evidence="4" id="KW-1185">Reference proteome</keyword>
<gene>
    <name evidence="3" type="ORF">HF526_27395</name>
</gene>
<comment type="subunit">
    <text evidence="1">Homodimer.</text>
</comment>
<reference evidence="3 4" key="1">
    <citation type="submission" date="2020-04" db="EMBL/GenBank/DDBJ databases">
        <authorList>
            <person name="Klaysubun C."/>
            <person name="Duangmal K."/>
            <person name="Lipun K."/>
        </authorList>
    </citation>
    <scope>NUCLEOTIDE SEQUENCE [LARGE SCALE GENOMIC DNA]</scope>
    <source>
        <strain evidence="3 4">K10HN5</strain>
    </source>
</reference>
<dbReference type="Proteomes" id="UP000820669">
    <property type="component" value="Unassembled WGS sequence"/>
</dbReference>
<dbReference type="InterPro" id="IPR011008">
    <property type="entry name" value="Dimeric_a/b-barrel"/>
</dbReference>
<dbReference type="InterPro" id="IPR044662">
    <property type="entry name" value="HS1/DABB1-like"/>
</dbReference>
<dbReference type="PROSITE" id="PS51502">
    <property type="entry name" value="S_R_A_B_BARREL"/>
    <property type="match status" value="1"/>
</dbReference>
<comment type="caution">
    <text evidence="3">The sequence shown here is derived from an EMBL/GenBank/DDBJ whole genome shotgun (WGS) entry which is preliminary data.</text>
</comment>
<accession>A0ABX1SKG8</accession>
<dbReference type="PANTHER" id="PTHR33178">
    <property type="match status" value="1"/>
</dbReference>
<proteinExistence type="predicted"/>
<dbReference type="SMART" id="SM00886">
    <property type="entry name" value="Dabb"/>
    <property type="match status" value="1"/>
</dbReference>
<sequence>MIRHVFLWQAAPGASNDTILDMLTQLSKEMDFIVEWSLGAHEGAPNDNGQPWDGALITDFRTWDDLERYSTDPVHAELVDTLLPMVTGRAVVDFEVDA</sequence>
<dbReference type="SUPFAM" id="SSF54909">
    <property type="entry name" value="Dimeric alpha+beta barrel"/>
    <property type="match status" value="1"/>
</dbReference>
<dbReference type="Pfam" id="PF07876">
    <property type="entry name" value="Dabb"/>
    <property type="match status" value="1"/>
</dbReference>
<dbReference type="InterPro" id="IPR013097">
    <property type="entry name" value="Dabb"/>
</dbReference>
<evidence type="ECO:0000313" key="4">
    <source>
        <dbReference type="Proteomes" id="UP000820669"/>
    </source>
</evidence>
<dbReference type="EMBL" id="JAAXLA010000070">
    <property type="protein sequence ID" value="NMI00999.1"/>
    <property type="molecule type" value="Genomic_DNA"/>
</dbReference>
<evidence type="ECO:0000259" key="2">
    <source>
        <dbReference type="PROSITE" id="PS51502"/>
    </source>
</evidence>
<dbReference type="Gene3D" id="3.30.70.100">
    <property type="match status" value="1"/>
</dbReference>